<keyword evidence="1" id="KW-0732">Signal</keyword>
<feature type="chain" id="PRO_5046495527" evidence="1">
    <location>
        <begin position="26"/>
        <end position="324"/>
    </location>
</feature>
<comment type="caution">
    <text evidence="2">The sequence shown here is derived from an EMBL/GenBank/DDBJ whole genome shotgun (WGS) entry which is preliminary data.</text>
</comment>
<dbReference type="GeneID" id="92836941"/>
<dbReference type="RefSeq" id="WP_004663276.1">
    <property type="nucleotide sequence ID" value="NZ_BMDV01000001.1"/>
</dbReference>
<evidence type="ECO:0000313" key="3">
    <source>
        <dbReference type="Proteomes" id="UP000013190"/>
    </source>
</evidence>
<protein>
    <submittedName>
        <fullName evidence="2">Uncharacterized protein</fullName>
    </submittedName>
</protein>
<keyword evidence="3" id="KW-1185">Reference proteome</keyword>
<evidence type="ECO:0000313" key="2">
    <source>
        <dbReference type="EMBL" id="ENU26295.1"/>
    </source>
</evidence>
<evidence type="ECO:0000256" key="1">
    <source>
        <dbReference type="SAM" id="SignalP"/>
    </source>
</evidence>
<reference evidence="2 3" key="2">
    <citation type="journal article" date="2016" name="Int. J. Syst. Evol. Microbiol.">
        <title>Taxonomy of haemolytic and/or proteolytic strains of the genus Acinetobacter with the proposal of Acinetobacter courvalinii sp. nov. (genomic species 14 sensu Bouvet &amp; Jeanjean), Acinetobacter dispersus sp. nov. (genomic species 17), Acinetobacter modestus sp. nov., Acinetobacter proteolyticus sp. nov. and Acinetobacter vivianii sp. nov.</title>
        <authorList>
            <person name="Nemec A."/>
            <person name="Radolfova-Krizova L."/>
            <person name="Maixnerova M."/>
            <person name="Vrestiakova E."/>
            <person name="Jezek P."/>
            <person name="Sedo O."/>
        </authorList>
    </citation>
    <scope>NUCLEOTIDE SEQUENCE [LARGE SCALE GENOMIC DNA]</scope>
    <source>
        <strain evidence="2 3">NIPH 236</strain>
    </source>
</reference>
<name>A0ABP2TVL0_9GAMM</name>
<organism evidence="2 3">
    <name type="scientific">Acinetobacter modestus</name>
    <dbReference type="NCBI Taxonomy" id="1776740"/>
    <lineage>
        <taxon>Bacteria</taxon>
        <taxon>Pseudomonadati</taxon>
        <taxon>Pseudomonadota</taxon>
        <taxon>Gammaproteobacteria</taxon>
        <taxon>Moraxellales</taxon>
        <taxon>Moraxellaceae</taxon>
        <taxon>Acinetobacter</taxon>
    </lineage>
</organism>
<gene>
    <name evidence="2" type="ORF">F992_02632</name>
</gene>
<dbReference type="Proteomes" id="UP000013190">
    <property type="component" value="Unassembled WGS sequence"/>
</dbReference>
<feature type="signal peptide" evidence="1">
    <location>
        <begin position="1"/>
        <end position="25"/>
    </location>
</feature>
<proteinExistence type="predicted"/>
<dbReference type="EMBL" id="APOJ01000027">
    <property type="protein sequence ID" value="ENU26295.1"/>
    <property type="molecule type" value="Genomic_DNA"/>
</dbReference>
<reference evidence="3" key="1">
    <citation type="submission" date="2013-02" db="EMBL/GenBank/DDBJ databases">
        <title>The Genome Sequence of Acinetobacter sp. NIPH 236.</title>
        <authorList>
            <consortium name="The Broad Institute Genome Sequencing Platform"/>
            <consortium name="The Broad Institute Genome Sequencing Center for Infectious Disease"/>
            <person name="Cerqueira G."/>
            <person name="Feldgarden M."/>
            <person name="Courvalin P."/>
            <person name="Perichon B."/>
            <person name="Grillot-Courvalin C."/>
            <person name="Clermont D."/>
            <person name="Rocha E."/>
            <person name="Yoon E.-J."/>
            <person name="Nemec A."/>
            <person name="Walker B."/>
            <person name="Young S.K."/>
            <person name="Zeng Q."/>
            <person name="Gargeya S."/>
            <person name="Fitzgerald M."/>
            <person name="Haas B."/>
            <person name="Abouelleil A."/>
            <person name="Alvarado L."/>
            <person name="Arachchi H.M."/>
            <person name="Berlin A.M."/>
            <person name="Chapman S.B."/>
            <person name="Dewar J."/>
            <person name="Goldberg J."/>
            <person name="Griggs A."/>
            <person name="Gujja S."/>
            <person name="Hansen M."/>
            <person name="Howarth C."/>
            <person name="Imamovic A."/>
            <person name="Larimer J."/>
            <person name="McCowan C."/>
            <person name="Murphy C."/>
            <person name="Neiman D."/>
            <person name="Pearson M."/>
            <person name="Priest M."/>
            <person name="Roberts A."/>
            <person name="Saif S."/>
            <person name="Shea T."/>
            <person name="Sisk P."/>
            <person name="Sykes S."/>
            <person name="Wortman J."/>
            <person name="Nusbaum C."/>
            <person name="Birren B."/>
        </authorList>
    </citation>
    <scope>NUCLEOTIDE SEQUENCE [LARGE SCALE GENOMIC DNA]</scope>
    <source>
        <strain evidence="3">NIPH 236</strain>
    </source>
</reference>
<accession>A0ABP2TVL0</accession>
<sequence>MSFNTKILKISLGLISFSLSSFAIANVPSPKQIKDNILNKYQSSANPQGAIKVSNTKQIRLLNGEIAYISSADYADSARNFWGGYILTRPKFKYSVILQKFGGQSNTYKLHPIKYNGRMIDLVEFENSSSGQGWSGTTKTLTYINGWTVHDLDKIEEESYMQSEKCSSNYEKLGKFSINNENKLIVKELKALNACSKKYSTQTLTKPIKIVENKVEQNSEFLQLLNRDVDADKDVYETYLDTSTIEISANPKKVNFLLIGVHPSSQSLLVNEMEISCKIKEYRTISETLYSSNSQERRDVGEGSPDQITKGFVAMYKMYSKYCQ</sequence>